<evidence type="ECO:0000256" key="4">
    <source>
        <dbReference type="SAM" id="MobiDB-lite"/>
    </source>
</evidence>
<keyword evidence="6" id="KW-1185">Reference proteome</keyword>
<feature type="repeat" description="TPR" evidence="3">
    <location>
        <begin position="539"/>
        <end position="572"/>
    </location>
</feature>
<evidence type="ECO:0000256" key="2">
    <source>
        <dbReference type="ARBA" id="ARBA00038210"/>
    </source>
</evidence>
<dbReference type="GO" id="GO:0007091">
    <property type="term" value="P:metaphase/anaphase transition of mitotic cell cycle"/>
    <property type="evidence" value="ECO:0007669"/>
    <property type="project" value="TreeGrafter"/>
</dbReference>
<feature type="repeat" description="TPR" evidence="3">
    <location>
        <begin position="471"/>
        <end position="504"/>
    </location>
</feature>
<dbReference type="GO" id="GO:0005680">
    <property type="term" value="C:anaphase-promoting complex"/>
    <property type="evidence" value="ECO:0007669"/>
    <property type="project" value="TreeGrafter"/>
</dbReference>
<sequence length="688" mass="79099">MMDQKSRFQSLILYALEHDMLDTAEFTAERLLSYEQNDIFLSSLNPSMTQQKTYKSKSLGSNSKERQFTLPSASLESIYLYAYVLYRRRRYKAAYNVTADYCGQHVGCSYIFSKSCLQLNRESDGIRSLLATMSMWENTNNSSSFSSGINPDNIACFMLLGKLYSKIGDIPRSTINFSKVLEINPFIWEALEELSRMGVKINVDSIYNSKDEDAFTNQIDEKTGLEHNNTSDMDNGTSTNISSNKNHIFKTPITKKKTTLLTTSSPENTFITPINKAGKNNGSSKRGSNITSRLIHNNTSLNNQKDLDDDVGLKKYILGSSFNNDVFKSSSKNPKYTRNKFVLNETPTLFDNIGENLTLENSNSYIVSIYAKLAKGLQASTAYDCFKAIRIFDSLPDYERYTPWVISKLGRLHFEIVNYEEAELYYQKLRLIDRTRLQDMEYYSTLLWHLHKEVELSFLAHDLYEVEANSEITWISIGNLFSFRKETEDAIKCFGKAIIINPRCSYAYTLQGHEYLATDAFENAMSCFRHSILIDKRHYNAFYGIGMIYLKLGDFRKAEFHFRKAIEINPVNVILICCVGMVLEKLDKREESLKQYEFAVKLQPLSMLALFKKAQVLYSMGEFDEALRDFQKLENLAPDEASVHFILGKLYKHFGRKYEAIRQFTISLNLDPKGSHLIKESLESLNED</sequence>
<feature type="repeat" description="TPR" evidence="3">
    <location>
        <begin position="607"/>
        <end position="640"/>
    </location>
</feature>
<dbReference type="AlphaFoldDB" id="A0A2U9R3D8"/>
<dbReference type="PANTHER" id="PTHR12558:SF13">
    <property type="entry name" value="CELL DIVISION CYCLE PROTEIN 27 HOMOLOG"/>
    <property type="match status" value="1"/>
</dbReference>
<dbReference type="GO" id="GO:0031145">
    <property type="term" value="P:anaphase-promoting complex-dependent catabolic process"/>
    <property type="evidence" value="ECO:0007669"/>
    <property type="project" value="TreeGrafter"/>
</dbReference>
<proteinExistence type="inferred from homology"/>
<feature type="repeat" description="TPR" evidence="3">
    <location>
        <begin position="154"/>
        <end position="187"/>
    </location>
</feature>
<accession>A0A2U9R3D8</accession>
<dbReference type="Gene3D" id="1.25.40.10">
    <property type="entry name" value="Tetratricopeptide repeat domain"/>
    <property type="match status" value="4"/>
</dbReference>
<dbReference type="SMART" id="SM00028">
    <property type="entry name" value="TPR"/>
    <property type="match status" value="8"/>
</dbReference>
<dbReference type="GO" id="GO:0051301">
    <property type="term" value="P:cell division"/>
    <property type="evidence" value="ECO:0007669"/>
    <property type="project" value="TreeGrafter"/>
</dbReference>
<dbReference type="EMBL" id="CP028774">
    <property type="protein sequence ID" value="AWU75638.1"/>
    <property type="molecule type" value="Genomic_DNA"/>
</dbReference>
<feature type="repeat" description="TPR" evidence="3">
    <location>
        <begin position="641"/>
        <end position="674"/>
    </location>
</feature>
<feature type="region of interest" description="Disordered" evidence="4">
    <location>
        <begin position="224"/>
        <end position="245"/>
    </location>
</feature>
<dbReference type="Pfam" id="PF13432">
    <property type="entry name" value="TPR_16"/>
    <property type="match status" value="1"/>
</dbReference>
<gene>
    <name evidence="5" type="ORF">C5L36_0B08810</name>
</gene>
<dbReference type="InterPro" id="IPR019734">
    <property type="entry name" value="TPR_rpt"/>
</dbReference>
<evidence type="ECO:0000313" key="6">
    <source>
        <dbReference type="Proteomes" id="UP000249293"/>
    </source>
</evidence>
<evidence type="ECO:0000313" key="5">
    <source>
        <dbReference type="EMBL" id="AWU75638.1"/>
    </source>
</evidence>
<comment type="similarity">
    <text evidence="2">Belongs to the APC3/CDC27 family.</text>
</comment>
<keyword evidence="1 3" id="KW-0802">TPR repeat</keyword>
<dbReference type="Pfam" id="PF00515">
    <property type="entry name" value="TPR_1"/>
    <property type="match status" value="1"/>
</dbReference>
<dbReference type="OrthoDB" id="329563at2759"/>
<dbReference type="VEuPathDB" id="FungiDB:C5L36_0B08810"/>
<feature type="compositionally biased region" description="Polar residues" evidence="4">
    <location>
        <begin position="226"/>
        <end position="245"/>
    </location>
</feature>
<dbReference type="GeneID" id="40383403"/>
<name>A0A2U9R3D8_PICKU</name>
<dbReference type="Proteomes" id="UP000249293">
    <property type="component" value="Chromosome 2"/>
</dbReference>
<dbReference type="GO" id="GO:0016567">
    <property type="term" value="P:protein ubiquitination"/>
    <property type="evidence" value="ECO:0007669"/>
    <property type="project" value="TreeGrafter"/>
</dbReference>
<dbReference type="RefSeq" id="XP_029321115.1">
    <property type="nucleotide sequence ID" value="XM_029465256.1"/>
</dbReference>
<evidence type="ECO:0000256" key="1">
    <source>
        <dbReference type="ARBA" id="ARBA00022803"/>
    </source>
</evidence>
<organism evidence="5 6">
    <name type="scientific">Pichia kudriavzevii</name>
    <name type="common">Yeast</name>
    <name type="synonym">Issatchenkia orientalis</name>
    <dbReference type="NCBI Taxonomy" id="4909"/>
    <lineage>
        <taxon>Eukaryota</taxon>
        <taxon>Fungi</taxon>
        <taxon>Dikarya</taxon>
        <taxon>Ascomycota</taxon>
        <taxon>Saccharomycotina</taxon>
        <taxon>Pichiomycetes</taxon>
        <taxon>Pichiales</taxon>
        <taxon>Pichiaceae</taxon>
        <taxon>Pichia</taxon>
    </lineage>
</organism>
<reference evidence="5 6" key="1">
    <citation type="submission" date="2018-06" db="EMBL/GenBank/DDBJ databases">
        <title>Population genomics shows no distinction between pathogenic Candida krusei and environmental Pichia kudriavzevii: One species, four names.</title>
        <authorList>
            <person name="Douglass A.P."/>
            <person name="Offei B."/>
            <person name="Braun-Galleani S."/>
            <person name="Coughlan A.Y."/>
            <person name="Martos A."/>
            <person name="Ortiz-Merino R.A."/>
            <person name="Byrne K.P."/>
            <person name="Wolfe K.H."/>
        </authorList>
    </citation>
    <scope>NUCLEOTIDE SEQUENCE [LARGE SCALE GENOMIC DNA]</scope>
    <source>
        <strain evidence="5 6">CBS573</strain>
    </source>
</reference>
<protein>
    <recommendedName>
        <fullName evidence="7">Protein bimA</fullName>
    </recommendedName>
</protein>
<evidence type="ECO:0008006" key="7">
    <source>
        <dbReference type="Google" id="ProtNLM"/>
    </source>
</evidence>
<evidence type="ECO:0000256" key="3">
    <source>
        <dbReference type="PROSITE-ProRule" id="PRU00339"/>
    </source>
</evidence>
<dbReference type="STRING" id="4909.A0A2U9R3D8"/>
<dbReference type="PROSITE" id="PS50293">
    <property type="entry name" value="TPR_REGION"/>
    <property type="match status" value="1"/>
</dbReference>
<dbReference type="PROSITE" id="PS50005">
    <property type="entry name" value="TPR"/>
    <property type="match status" value="6"/>
</dbReference>
<dbReference type="Pfam" id="PF12895">
    <property type="entry name" value="ANAPC3"/>
    <property type="match status" value="1"/>
</dbReference>
<dbReference type="KEGG" id="pkz:C5L36_0B08810"/>
<dbReference type="InterPro" id="IPR011990">
    <property type="entry name" value="TPR-like_helical_dom_sf"/>
</dbReference>
<dbReference type="SUPFAM" id="SSF48452">
    <property type="entry name" value="TPR-like"/>
    <property type="match status" value="2"/>
</dbReference>
<dbReference type="GO" id="GO:0005737">
    <property type="term" value="C:cytoplasm"/>
    <property type="evidence" value="ECO:0007669"/>
    <property type="project" value="TreeGrafter"/>
</dbReference>
<dbReference type="Pfam" id="PF13181">
    <property type="entry name" value="TPR_8"/>
    <property type="match status" value="1"/>
</dbReference>
<feature type="repeat" description="TPR" evidence="3">
    <location>
        <begin position="505"/>
        <end position="538"/>
    </location>
</feature>
<dbReference type="PANTHER" id="PTHR12558">
    <property type="entry name" value="CELL DIVISION CYCLE 16,23,27"/>
    <property type="match status" value="1"/>
</dbReference>